<accession>A0ABD1LQ46</accession>
<name>A0ABD1LQ46_9FABA</name>
<reference evidence="1 2" key="1">
    <citation type="submission" date="2024-08" db="EMBL/GenBank/DDBJ databases">
        <title>Insights into the chromosomal genome structure of Flemingia macrophylla.</title>
        <authorList>
            <person name="Ding Y."/>
            <person name="Zhao Y."/>
            <person name="Bi W."/>
            <person name="Wu M."/>
            <person name="Zhao G."/>
            <person name="Gong Y."/>
            <person name="Li W."/>
            <person name="Zhang P."/>
        </authorList>
    </citation>
    <scope>NUCLEOTIDE SEQUENCE [LARGE SCALE GENOMIC DNA]</scope>
    <source>
        <strain evidence="1">DYQJB</strain>
        <tissue evidence="1">Leaf</tissue>
    </source>
</reference>
<organism evidence="1 2">
    <name type="scientific">Flemingia macrophylla</name>
    <dbReference type="NCBI Taxonomy" id="520843"/>
    <lineage>
        <taxon>Eukaryota</taxon>
        <taxon>Viridiplantae</taxon>
        <taxon>Streptophyta</taxon>
        <taxon>Embryophyta</taxon>
        <taxon>Tracheophyta</taxon>
        <taxon>Spermatophyta</taxon>
        <taxon>Magnoliopsida</taxon>
        <taxon>eudicotyledons</taxon>
        <taxon>Gunneridae</taxon>
        <taxon>Pentapetalae</taxon>
        <taxon>rosids</taxon>
        <taxon>fabids</taxon>
        <taxon>Fabales</taxon>
        <taxon>Fabaceae</taxon>
        <taxon>Papilionoideae</taxon>
        <taxon>50 kb inversion clade</taxon>
        <taxon>NPAAA clade</taxon>
        <taxon>indigoferoid/millettioid clade</taxon>
        <taxon>Phaseoleae</taxon>
        <taxon>Flemingia</taxon>
    </lineage>
</organism>
<proteinExistence type="predicted"/>
<keyword evidence="2" id="KW-1185">Reference proteome</keyword>
<evidence type="ECO:0000313" key="2">
    <source>
        <dbReference type="Proteomes" id="UP001603857"/>
    </source>
</evidence>
<dbReference type="Proteomes" id="UP001603857">
    <property type="component" value="Unassembled WGS sequence"/>
</dbReference>
<protein>
    <submittedName>
        <fullName evidence="1">Uncharacterized protein</fullName>
    </submittedName>
</protein>
<gene>
    <name evidence="1" type="ORF">Fmac_024702</name>
</gene>
<evidence type="ECO:0000313" key="1">
    <source>
        <dbReference type="EMBL" id="KAL2325644.1"/>
    </source>
</evidence>
<dbReference type="EMBL" id="JBGMDY010000008">
    <property type="protein sequence ID" value="KAL2325644.1"/>
    <property type="molecule type" value="Genomic_DNA"/>
</dbReference>
<dbReference type="AlphaFoldDB" id="A0ABD1LQ46"/>
<sequence length="241" mass="27512">MTQEEKFMDEEVFLDETLLSTNEKSLATRLSKWTCPPLHADYVSQSRSVVSQFLIFAFPLPLRWTSQHHALPVVDNVGVIRKILDCLGRRDADIVEQIVYYTSDKVARGLALQQLNIYDAADCYVEPAASAPHPGQAIDISPLLMPRSSREAIGPRTRRRVEPMHHIVLPVHERLLENNYGSAEDTDVYPSQYQEAVHHDYPPAQSHHHRTLQSPTHGLVIHLQHGCEMQRRCFSLPSRHD</sequence>
<comment type="caution">
    <text evidence="1">The sequence shown here is derived from an EMBL/GenBank/DDBJ whole genome shotgun (WGS) entry which is preliminary data.</text>
</comment>